<dbReference type="PANTHER" id="PTHR34093:SF1">
    <property type="entry name" value="CHLORIDE CHANNEL CLIC-LIKE PROTEIN 1"/>
    <property type="match status" value="1"/>
</dbReference>
<reference evidence="9 10" key="1">
    <citation type="submission" date="2020-02" db="EMBL/GenBank/DDBJ databases">
        <title>Relaxed selection underlies rapid genomic changes in the transitions from sociality to social parasitism in ants.</title>
        <authorList>
            <person name="Bi X."/>
        </authorList>
    </citation>
    <scope>NUCLEOTIDE SEQUENCE [LARGE SCALE GENOMIC DNA]</scope>
    <source>
        <strain evidence="9">BGI-DK2014b</strain>
        <tissue evidence="9">Whole body</tissue>
    </source>
</reference>
<name>A0A836FKD6_9HYME</name>
<dbReference type="Gene3D" id="1.20.140.150">
    <property type="match status" value="1"/>
</dbReference>
<dbReference type="AlphaFoldDB" id="A0A836FKD6"/>
<evidence type="ECO:0000256" key="5">
    <source>
        <dbReference type="ARBA" id="ARBA00022989"/>
    </source>
</evidence>
<keyword evidence="5 7" id="KW-1133">Transmembrane helix</keyword>
<evidence type="ECO:0000256" key="4">
    <source>
        <dbReference type="ARBA" id="ARBA00022692"/>
    </source>
</evidence>
<comment type="caution">
    <text evidence="9">The sequence shown here is derived from an EMBL/GenBank/DDBJ whole genome shotgun (WGS) entry which is preliminary data.</text>
</comment>
<sequence length="410" mass="47576">MQFLQMSIYIVAYLCVFFLNVYCEKDDVVPSTPELTEIQSFFYMFAKEDLNIPVAEIEKNQSLTISQSCSYREPDKRNTQEAIFYKRLIAILLSKLKMQKFVNGQGSIREVDRILINAITGSEYSACDYMAEASYYFNLLLIIIYSHFKLFQWDITIIFFIVIASFMILRRQKLSRGLLIFLVIDVIFVISFVINWWRLVQEAEIKLMAAQAKFREMPIACQPKMFEWLSPTNNCEKYYETIMTNPRLQVTPAFVLTHLLTTVIFQPLTYLGLVISEFIDNATGKLNFLYKFPIVLALFLSICICIILIPFSWIGGSINFGFGPFFKFGMKGRQNSNKNQGDRIERIYEEVSPKRRLKDSGKIKQITLGQDNDLAGGDADMHHLVRYKKCQCEKKADGDAECIKKEEKPY</sequence>
<dbReference type="GO" id="GO:0016020">
    <property type="term" value="C:membrane"/>
    <property type="evidence" value="ECO:0007669"/>
    <property type="project" value="UniProtKB-SubCell"/>
</dbReference>
<dbReference type="EMBL" id="JAANIB010010029">
    <property type="protein sequence ID" value="KAG5320638.1"/>
    <property type="molecule type" value="Genomic_DNA"/>
</dbReference>
<evidence type="ECO:0000256" key="6">
    <source>
        <dbReference type="ARBA" id="ARBA00023136"/>
    </source>
</evidence>
<feature type="transmembrane region" description="Helical" evidence="7">
    <location>
        <begin position="150"/>
        <end position="169"/>
    </location>
</feature>
<evidence type="ECO:0000256" key="7">
    <source>
        <dbReference type="SAM" id="Phobius"/>
    </source>
</evidence>
<dbReference type="GO" id="GO:0005254">
    <property type="term" value="F:chloride channel activity"/>
    <property type="evidence" value="ECO:0007669"/>
    <property type="project" value="TreeGrafter"/>
</dbReference>
<dbReference type="PANTHER" id="PTHR34093">
    <property type="entry name" value="CHLORIDE CHANNEL CLIC-LIKE PROTEIN 1"/>
    <property type="match status" value="1"/>
</dbReference>
<protein>
    <recommendedName>
        <fullName evidence="3">Chloride channel CLIC-like protein 1</fullName>
    </recommendedName>
</protein>
<feature type="non-terminal residue" evidence="9">
    <location>
        <position position="1"/>
    </location>
</feature>
<dbReference type="OrthoDB" id="5837849at2759"/>
<feature type="signal peptide" evidence="8">
    <location>
        <begin position="1"/>
        <end position="23"/>
    </location>
</feature>
<organism evidence="9 10">
    <name type="scientific">Acromyrmex heyeri</name>
    <dbReference type="NCBI Taxonomy" id="230685"/>
    <lineage>
        <taxon>Eukaryota</taxon>
        <taxon>Metazoa</taxon>
        <taxon>Ecdysozoa</taxon>
        <taxon>Arthropoda</taxon>
        <taxon>Hexapoda</taxon>
        <taxon>Insecta</taxon>
        <taxon>Pterygota</taxon>
        <taxon>Neoptera</taxon>
        <taxon>Endopterygota</taxon>
        <taxon>Hymenoptera</taxon>
        <taxon>Apocrita</taxon>
        <taxon>Aculeata</taxon>
        <taxon>Formicoidea</taxon>
        <taxon>Formicidae</taxon>
        <taxon>Myrmicinae</taxon>
        <taxon>Acromyrmex</taxon>
    </lineage>
</organism>
<accession>A0A836FKD6</accession>
<dbReference type="Pfam" id="PF05934">
    <property type="entry name" value="MCLC"/>
    <property type="match status" value="1"/>
</dbReference>
<evidence type="ECO:0000256" key="1">
    <source>
        <dbReference type="ARBA" id="ARBA00004141"/>
    </source>
</evidence>
<feature type="chain" id="PRO_5032532080" description="Chloride channel CLIC-like protein 1" evidence="8">
    <location>
        <begin position="24"/>
        <end position="410"/>
    </location>
</feature>
<keyword evidence="8" id="KW-0732">Signal</keyword>
<proteinExistence type="inferred from homology"/>
<comment type="subcellular location">
    <subcellularLocation>
        <location evidence="1">Membrane</location>
        <topology evidence="1">Multi-pass membrane protein</topology>
    </subcellularLocation>
</comment>
<dbReference type="InterPro" id="IPR009231">
    <property type="entry name" value="Chloride_chnl_CLIC-like"/>
</dbReference>
<evidence type="ECO:0000256" key="2">
    <source>
        <dbReference type="ARBA" id="ARBA00005944"/>
    </source>
</evidence>
<gene>
    <name evidence="9" type="primary">Clcc1</name>
    <name evidence="9" type="ORF">G6Z77_0004596</name>
</gene>
<evidence type="ECO:0000313" key="10">
    <source>
        <dbReference type="Proteomes" id="UP000670152"/>
    </source>
</evidence>
<evidence type="ECO:0000256" key="8">
    <source>
        <dbReference type="SAM" id="SignalP"/>
    </source>
</evidence>
<dbReference type="GO" id="GO:0005783">
    <property type="term" value="C:endoplasmic reticulum"/>
    <property type="evidence" value="ECO:0007669"/>
    <property type="project" value="TreeGrafter"/>
</dbReference>
<evidence type="ECO:0000313" key="9">
    <source>
        <dbReference type="EMBL" id="KAG5320638.1"/>
    </source>
</evidence>
<keyword evidence="10" id="KW-1185">Reference proteome</keyword>
<feature type="transmembrane region" description="Helical" evidence="7">
    <location>
        <begin position="178"/>
        <end position="197"/>
    </location>
</feature>
<keyword evidence="6 7" id="KW-0472">Membrane</keyword>
<dbReference type="Proteomes" id="UP000670152">
    <property type="component" value="Unassembled WGS sequence"/>
</dbReference>
<feature type="transmembrane region" description="Helical" evidence="7">
    <location>
        <begin position="288"/>
        <end position="313"/>
    </location>
</feature>
<comment type="similarity">
    <text evidence="2">Belongs to the chloride channel MCLC family.</text>
</comment>
<feature type="transmembrane region" description="Helical" evidence="7">
    <location>
        <begin position="253"/>
        <end position="276"/>
    </location>
</feature>
<keyword evidence="4 7" id="KW-0812">Transmembrane</keyword>
<evidence type="ECO:0000256" key="3">
    <source>
        <dbReference type="ARBA" id="ARBA00015571"/>
    </source>
</evidence>
<feature type="non-terminal residue" evidence="9">
    <location>
        <position position="410"/>
    </location>
</feature>